<dbReference type="InterPro" id="IPR016181">
    <property type="entry name" value="Acyl_CoA_acyltransferase"/>
</dbReference>
<dbReference type="Gene3D" id="3.40.630.30">
    <property type="match status" value="1"/>
</dbReference>
<dbReference type="Proteomes" id="UP000521227">
    <property type="component" value="Unassembled WGS sequence"/>
</dbReference>
<evidence type="ECO:0000256" key="1">
    <source>
        <dbReference type="ARBA" id="ARBA00023251"/>
    </source>
</evidence>
<dbReference type="GO" id="GO:0046677">
    <property type="term" value="P:response to antibiotic"/>
    <property type="evidence" value="ECO:0007669"/>
    <property type="project" value="UniProtKB-KW"/>
</dbReference>
<evidence type="ECO:0000313" key="3">
    <source>
        <dbReference type="EMBL" id="MBB5051982.1"/>
    </source>
</evidence>
<dbReference type="GO" id="GO:0047663">
    <property type="term" value="F:aminoglycoside 6'-N-acetyltransferase activity"/>
    <property type="evidence" value="ECO:0007669"/>
    <property type="project" value="UniProtKB-EC"/>
</dbReference>
<evidence type="ECO:0000259" key="2">
    <source>
        <dbReference type="PROSITE" id="PS51186"/>
    </source>
</evidence>
<dbReference type="PROSITE" id="PS51186">
    <property type="entry name" value="GNAT"/>
    <property type="match status" value="1"/>
</dbReference>
<dbReference type="EC" id="2.3.1.82" evidence="3"/>
<accession>A0A840MZ10</accession>
<proteinExistence type="predicted"/>
<reference evidence="3 4" key="1">
    <citation type="submission" date="2020-08" db="EMBL/GenBank/DDBJ databases">
        <title>Genomic Encyclopedia of Type Strains, Phase IV (KMG-IV): sequencing the most valuable type-strain genomes for metagenomic binning, comparative biology and taxonomic classification.</title>
        <authorList>
            <person name="Goeker M."/>
        </authorList>
    </citation>
    <scope>NUCLEOTIDE SEQUENCE [LARGE SCALE GENOMIC DNA]</scope>
    <source>
        <strain evidence="3 4">DSM 17498</strain>
    </source>
</reference>
<protein>
    <submittedName>
        <fullName evidence="3">Aminoglycoside 6'-N-acetyltransferase</fullName>
        <ecNumber evidence="3">2.3.1.82</ecNumber>
    </submittedName>
</protein>
<gene>
    <name evidence="3" type="ORF">HNQ36_001956</name>
</gene>
<dbReference type="PANTHER" id="PTHR31438:SF1">
    <property type="entry name" value="LYSINE N-ACYLTRANSFERASE C17G9.06C-RELATED"/>
    <property type="match status" value="1"/>
</dbReference>
<sequence length="163" mass="18183">MPADGYQFVPMTAGDLPMIRLWLATPEVVEWWGDPDEQFAIVSGDLSEPAMEQFIVTADGQAFGYIQSFDLKAWPDDAFREHPDGTRAIDQFIGDPDMINHGHGSAFIRVFADQLFANGAPRVITDPDPDNARAIRAYEKAGFRKERMVDTLEGPALLMVRNP</sequence>
<comment type="caution">
    <text evidence="3">The sequence shown here is derived from an EMBL/GenBank/DDBJ whole genome shotgun (WGS) entry which is preliminary data.</text>
</comment>
<keyword evidence="1" id="KW-0046">Antibiotic resistance</keyword>
<dbReference type="AlphaFoldDB" id="A0A840MZ10"/>
<dbReference type="InterPro" id="IPR000182">
    <property type="entry name" value="GNAT_dom"/>
</dbReference>
<evidence type="ECO:0000313" key="4">
    <source>
        <dbReference type="Proteomes" id="UP000521227"/>
    </source>
</evidence>
<dbReference type="RefSeq" id="WP_184084188.1">
    <property type="nucleotide sequence ID" value="NZ_JACHIJ010000003.1"/>
</dbReference>
<organism evidence="3 4">
    <name type="scientific">Afipia massiliensis</name>
    <dbReference type="NCBI Taxonomy" id="211460"/>
    <lineage>
        <taxon>Bacteria</taxon>
        <taxon>Pseudomonadati</taxon>
        <taxon>Pseudomonadota</taxon>
        <taxon>Alphaproteobacteria</taxon>
        <taxon>Hyphomicrobiales</taxon>
        <taxon>Nitrobacteraceae</taxon>
        <taxon>Afipia</taxon>
    </lineage>
</organism>
<dbReference type="PANTHER" id="PTHR31438">
    <property type="entry name" value="LYSINE N-ACYLTRANSFERASE C17G9.06C-RELATED"/>
    <property type="match status" value="1"/>
</dbReference>
<keyword evidence="3" id="KW-0808">Transferase</keyword>
<dbReference type="Pfam" id="PF13523">
    <property type="entry name" value="Acetyltransf_8"/>
    <property type="match status" value="1"/>
</dbReference>
<keyword evidence="3" id="KW-0012">Acyltransferase</keyword>
<dbReference type="SUPFAM" id="SSF55729">
    <property type="entry name" value="Acyl-CoA N-acyltransferases (Nat)"/>
    <property type="match status" value="1"/>
</dbReference>
<dbReference type="EMBL" id="JACHIJ010000003">
    <property type="protein sequence ID" value="MBB5051982.1"/>
    <property type="molecule type" value="Genomic_DNA"/>
</dbReference>
<name>A0A840MZ10_9BRAD</name>
<feature type="domain" description="N-acetyltransferase" evidence="2">
    <location>
        <begin position="6"/>
        <end position="163"/>
    </location>
</feature>